<dbReference type="GO" id="GO:0003689">
    <property type="term" value="F:DNA clamp loader activity"/>
    <property type="evidence" value="ECO:0007669"/>
    <property type="project" value="TreeGrafter"/>
</dbReference>
<dbReference type="FunFam" id="1.10.8.60:FF:000012">
    <property type="entry name" value="Replication factor C subunit 4"/>
    <property type="match status" value="1"/>
</dbReference>
<dbReference type="GO" id="GO:0016887">
    <property type="term" value="F:ATP hydrolysis activity"/>
    <property type="evidence" value="ECO:0007669"/>
    <property type="project" value="InterPro"/>
</dbReference>
<keyword evidence="2" id="KW-0235">DNA replication</keyword>
<dbReference type="InterPro" id="IPR013748">
    <property type="entry name" value="Rep_factorC_C"/>
</dbReference>
<dbReference type="Gene3D" id="1.20.272.10">
    <property type="match status" value="1"/>
</dbReference>
<accession>A0AAV4LXI3</accession>
<protein>
    <submittedName>
        <fullName evidence="8">Replication factor C subunit 4, putative</fullName>
    </submittedName>
</protein>
<dbReference type="AlphaFoldDB" id="A0AAV4LXI3"/>
<dbReference type="GO" id="GO:0003677">
    <property type="term" value="F:DNA binding"/>
    <property type="evidence" value="ECO:0007669"/>
    <property type="project" value="InterPro"/>
</dbReference>
<reference evidence="8 9" key="1">
    <citation type="submission" date="2021-06" db="EMBL/GenBank/DDBJ databases">
        <title>Genome sequence of Babesia caballi.</title>
        <authorList>
            <person name="Yamagishi J."/>
            <person name="Kidaka T."/>
            <person name="Ochi A."/>
        </authorList>
    </citation>
    <scope>NUCLEOTIDE SEQUENCE [LARGE SCALE GENOMIC DNA]</scope>
    <source>
        <strain evidence="8">USDA-D6B2</strain>
    </source>
</reference>
<sequence>MLGAHFKNAVLELNASDDRGVDVVRETIKNFAKKSVVLPANKHKIIILDEVDSMTEAAQQGAQYTQDGMEALLFTADGDMRRAVNNLQNVSSGFGLVTKENVFKVCDVPSPDLIRKMMQDCLNGQWREVGRLWGPKGGVQAHEKSAELLALGHSPLDIVVTIRSVLKTFPAPEHVLVEFIKAVALAHMSMVGGLCSQLQLDHSSPRKSCNAFAGGHARSLTLGARRAPGGFRGSLSPALEGRQPLAREPPPPHLDARPRRRLLRRRGRPGGGAHVEVDLLLQVDDGGLQRVADEVVGQVGQVPLLDGELPVVVLDHGLEQHLVALAQAGHEGVLEEGALAHRLHLAGGHQALGDALGHVLHAVAHRVERAPVHLQRLQPAGGVRPQRLQQRRVRGAHEGDAAAHAPHAAGAPDAVRVHGGVGRRVEVEDALDGLEVDAPRRAELVAAVVVGDDEDVDRALVEAAEQRLPHARREEPAERAGLDRELRQQRLDLVGPLVRVGEDQRGVRHRLHLEQRVEQQRLVALLDVDVELLDGAHGGRELRLHVHGLVQYEVGQVLHVAVERR</sequence>
<evidence type="ECO:0000256" key="1">
    <source>
        <dbReference type="ARBA" id="ARBA00005378"/>
    </source>
</evidence>
<evidence type="ECO:0000259" key="6">
    <source>
        <dbReference type="Pfam" id="PF00004"/>
    </source>
</evidence>
<dbReference type="GO" id="GO:0006261">
    <property type="term" value="P:DNA-templated DNA replication"/>
    <property type="evidence" value="ECO:0007669"/>
    <property type="project" value="TreeGrafter"/>
</dbReference>
<dbReference type="GO" id="GO:0006281">
    <property type="term" value="P:DNA repair"/>
    <property type="evidence" value="ECO:0007669"/>
    <property type="project" value="TreeGrafter"/>
</dbReference>
<comment type="similarity">
    <text evidence="1">Belongs to the activator 1 small subunits family.</text>
</comment>
<feature type="domain" description="Replication factor C C-terminal" evidence="7">
    <location>
        <begin position="109"/>
        <end position="201"/>
    </location>
</feature>
<evidence type="ECO:0000313" key="9">
    <source>
        <dbReference type="Proteomes" id="UP001497744"/>
    </source>
</evidence>
<dbReference type="Proteomes" id="UP001497744">
    <property type="component" value="Unassembled WGS sequence"/>
</dbReference>
<keyword evidence="4" id="KW-0067">ATP-binding</keyword>
<feature type="domain" description="ATPase AAA-type core" evidence="6">
    <location>
        <begin position="9"/>
        <end position="82"/>
    </location>
</feature>
<dbReference type="GO" id="GO:0005524">
    <property type="term" value="F:ATP binding"/>
    <property type="evidence" value="ECO:0007669"/>
    <property type="project" value="UniProtKB-KW"/>
</dbReference>
<dbReference type="Pfam" id="PF00004">
    <property type="entry name" value="AAA"/>
    <property type="match status" value="1"/>
</dbReference>
<dbReference type="PANTHER" id="PTHR11669:SF5">
    <property type="entry name" value="REPLICATION FACTOR C SUBUNIT 2"/>
    <property type="match status" value="1"/>
</dbReference>
<dbReference type="CDD" id="cd18140">
    <property type="entry name" value="HLD_clamp_RFC"/>
    <property type="match status" value="1"/>
</dbReference>
<dbReference type="EMBL" id="BPLF01000003">
    <property type="protein sequence ID" value="GIX64888.1"/>
    <property type="molecule type" value="Genomic_DNA"/>
</dbReference>
<dbReference type="InterPro" id="IPR047854">
    <property type="entry name" value="RFC_lid"/>
</dbReference>
<evidence type="ECO:0000256" key="3">
    <source>
        <dbReference type="ARBA" id="ARBA00022741"/>
    </source>
</evidence>
<evidence type="ECO:0000256" key="5">
    <source>
        <dbReference type="SAM" id="MobiDB-lite"/>
    </source>
</evidence>
<dbReference type="GeneID" id="94196369"/>
<name>A0AAV4LXI3_BABCB</name>
<dbReference type="PANTHER" id="PTHR11669">
    <property type="entry name" value="REPLICATION FACTOR C / DNA POLYMERASE III GAMMA-TAU SUBUNIT"/>
    <property type="match status" value="1"/>
</dbReference>
<dbReference type="InterPro" id="IPR027417">
    <property type="entry name" value="P-loop_NTPase"/>
</dbReference>
<dbReference type="InterPro" id="IPR050238">
    <property type="entry name" value="DNA_Rep/Repair_Clamp_Loader"/>
</dbReference>
<keyword evidence="3" id="KW-0547">Nucleotide-binding</keyword>
<keyword evidence="9" id="KW-1185">Reference proteome</keyword>
<evidence type="ECO:0000256" key="2">
    <source>
        <dbReference type="ARBA" id="ARBA00022705"/>
    </source>
</evidence>
<dbReference type="InterPro" id="IPR008921">
    <property type="entry name" value="DNA_pol3_clamp-load_cplx_C"/>
</dbReference>
<dbReference type="Pfam" id="PF08542">
    <property type="entry name" value="Rep_fac_C"/>
    <property type="match status" value="1"/>
</dbReference>
<proteinExistence type="inferred from homology"/>
<dbReference type="GO" id="GO:0005634">
    <property type="term" value="C:nucleus"/>
    <property type="evidence" value="ECO:0007669"/>
    <property type="project" value="TreeGrafter"/>
</dbReference>
<dbReference type="InterPro" id="IPR003959">
    <property type="entry name" value="ATPase_AAA_core"/>
</dbReference>
<comment type="caution">
    <text evidence="8">The sequence shown here is derived from an EMBL/GenBank/DDBJ whole genome shotgun (WGS) entry which is preliminary data.</text>
</comment>
<dbReference type="Gene3D" id="1.10.8.60">
    <property type="match status" value="1"/>
</dbReference>
<feature type="region of interest" description="Disordered" evidence="5">
    <location>
        <begin position="231"/>
        <end position="270"/>
    </location>
</feature>
<dbReference type="SUPFAM" id="SSF52540">
    <property type="entry name" value="P-loop containing nucleoside triphosphate hydrolases"/>
    <property type="match status" value="1"/>
</dbReference>
<dbReference type="Gene3D" id="3.40.50.300">
    <property type="entry name" value="P-loop containing nucleotide triphosphate hydrolases"/>
    <property type="match status" value="1"/>
</dbReference>
<evidence type="ECO:0000256" key="4">
    <source>
        <dbReference type="ARBA" id="ARBA00022840"/>
    </source>
</evidence>
<organism evidence="8 9">
    <name type="scientific">Babesia caballi</name>
    <dbReference type="NCBI Taxonomy" id="5871"/>
    <lineage>
        <taxon>Eukaryota</taxon>
        <taxon>Sar</taxon>
        <taxon>Alveolata</taxon>
        <taxon>Apicomplexa</taxon>
        <taxon>Aconoidasida</taxon>
        <taxon>Piroplasmida</taxon>
        <taxon>Babesiidae</taxon>
        <taxon>Babesia</taxon>
    </lineage>
</organism>
<evidence type="ECO:0000259" key="7">
    <source>
        <dbReference type="Pfam" id="PF08542"/>
    </source>
</evidence>
<gene>
    <name evidence="8" type="ORF">BcabD6B2_43230</name>
</gene>
<feature type="compositionally biased region" description="Basic residues" evidence="5">
    <location>
        <begin position="258"/>
        <end position="268"/>
    </location>
</feature>
<dbReference type="SUPFAM" id="SSF48019">
    <property type="entry name" value="post-AAA+ oligomerization domain-like"/>
    <property type="match status" value="1"/>
</dbReference>
<dbReference type="GO" id="GO:0005663">
    <property type="term" value="C:DNA replication factor C complex"/>
    <property type="evidence" value="ECO:0007669"/>
    <property type="project" value="TreeGrafter"/>
</dbReference>
<evidence type="ECO:0000313" key="8">
    <source>
        <dbReference type="EMBL" id="GIX64888.1"/>
    </source>
</evidence>
<dbReference type="RefSeq" id="XP_067716957.1">
    <property type="nucleotide sequence ID" value="XM_067860856.1"/>
</dbReference>